<name>A0ACC1LDM3_9FUNG</name>
<reference evidence="1" key="1">
    <citation type="submission" date="2022-07" db="EMBL/GenBank/DDBJ databases">
        <title>Phylogenomic reconstructions and comparative analyses of Kickxellomycotina fungi.</title>
        <authorList>
            <person name="Reynolds N.K."/>
            <person name="Stajich J.E."/>
            <person name="Barry K."/>
            <person name="Grigoriev I.V."/>
            <person name="Crous P."/>
            <person name="Smith M.E."/>
        </authorList>
    </citation>
    <scope>NUCLEOTIDE SEQUENCE</scope>
    <source>
        <strain evidence="1">BCRC 34780</strain>
    </source>
</reference>
<protein>
    <submittedName>
        <fullName evidence="1">Uncharacterized protein</fullName>
    </submittedName>
</protein>
<dbReference type="EMBL" id="JANBUN010000175">
    <property type="protein sequence ID" value="KAJ2806130.1"/>
    <property type="molecule type" value="Genomic_DNA"/>
</dbReference>
<organism evidence="1 2">
    <name type="scientific">Coemansia helicoidea</name>
    <dbReference type="NCBI Taxonomy" id="1286919"/>
    <lineage>
        <taxon>Eukaryota</taxon>
        <taxon>Fungi</taxon>
        <taxon>Fungi incertae sedis</taxon>
        <taxon>Zoopagomycota</taxon>
        <taxon>Kickxellomycotina</taxon>
        <taxon>Kickxellomycetes</taxon>
        <taxon>Kickxellales</taxon>
        <taxon>Kickxellaceae</taxon>
        <taxon>Coemansia</taxon>
    </lineage>
</organism>
<comment type="caution">
    <text evidence="1">The sequence shown here is derived from an EMBL/GenBank/DDBJ whole genome shotgun (WGS) entry which is preliminary data.</text>
</comment>
<evidence type="ECO:0000313" key="1">
    <source>
        <dbReference type="EMBL" id="KAJ2806130.1"/>
    </source>
</evidence>
<sequence length="1256" mass="132400">MAPALPAPRNAGADQPSARDLKHELKAWEAEFQATQGRVPTKSDLLEHPDIANKYREYSRLKKAAGSSPDRAPVPSTPARASALLPLETSILALSLKRKAAPHASRARTEHPSTGAVQPALELGSAEIVLEEAACAALKRQRTAARTTPPSTGAQTQTQAADSTACDAIAYTPPPSLLRHYYGQHTHKPSSSKLADLAAGAPLLTARPGMLVKTTSIPLSAFGAGPHSASPALPAPGRMSDGDDEGLSGSAAACGLADLDDGDLVVDSAGEGNGTSGAGTAHAGTAKRATQKRSTRRVKLKPIIEGEGRVSAARAADGHHLVSNNFYKLKIKSKRRGPQSAEDRRSAMYKRMVAKKKRATGDAAAPDGGAPTSVKGDGRAGSDGLDSLEDDGPRGGDPDDDDLEGDCQAAASPHPRDHGVLGRPLGDFATDEGAAGDPCALDFCKILRHVWGFGGFRAGQEEAIRRVVGGRSTLLSLATGAGKSVVYQLAAATLAAAHGGLTLVIMPLLSLMRDQVRQLPAGLQAVCMTSESHGQDMYAKAAARLVAGQAHLLFVSPERLQSPRFQAMMATKGMPHIRLAVVDEAHCADEWSHNFRPAYLQLPRLLQALGVGCVLAMTGTATAALAGRLCGMFGIDAASGVVRGSVLRKNIELSVVSVDVGARPLARTTAREDALVEVLRSHAMAGLGSIIVYVSTQATADRVAEYLTVRSIPAQSYHAGKHAAERARIQTAFMQATAAGSAGSTGVPIRVLVATVAFGMGLNKSDVRAVVHFNLPRSMEAYAQEIGRAGRDGEPARGVLLLATYRRPAPPDEAQQPWASVDAIQLRSWAHIAGVDRAAVRRLVQRLFPAEFIRTAVAAAAQAHAHAAPSGASAWSVTRTAVLEHRDLEADTDADHSTAQTLVGYLALAEPGVFRIEPDAHRRCMLRFTRTDLGSLAAAHRLFAGIAECASGGVAPVAQRRRRGIVLNTPCSTKPASSATVDVFELAGRLGAEPSDVIAELYQWRAKREVVLEWQDPSHVVKVTLDMSKFAVSADASSDPDKWCEQLACSVDDYISGLAEAACRQNAARVRDSLHRVHCIEAAMLVACQAAHSVEHKESAAPLDPAVCAVQSELLHASIGAYFAPARAEGESVLGGLREHVNRVCGDAASGKMLSGLLSDQATMCDNSATTYGDLHATWPDARARIAGFVRQHADQLTNARVVARIFHGLSGPTCSSSQWMWCPEWGSLIAADFEAVRVCAQEELVKLHCGPNVMA</sequence>
<proteinExistence type="predicted"/>
<gene>
    <name evidence="1" type="ORF">H4R21_000993</name>
</gene>
<accession>A0ACC1LDM3</accession>
<dbReference type="Proteomes" id="UP001140087">
    <property type="component" value="Unassembled WGS sequence"/>
</dbReference>
<keyword evidence="2" id="KW-1185">Reference proteome</keyword>
<evidence type="ECO:0000313" key="2">
    <source>
        <dbReference type="Proteomes" id="UP001140087"/>
    </source>
</evidence>